<gene>
    <name evidence="1" type="ORF">BTA35_0203545</name>
</gene>
<comment type="caution">
    <text evidence="1">The sequence shown here is derived from an EMBL/GenBank/DDBJ whole genome shotgun (WGS) entry which is preliminary data.</text>
</comment>
<dbReference type="Proteomes" id="UP000190064">
    <property type="component" value="Unassembled WGS sequence"/>
</dbReference>
<accession>A0A1T1HFE2</accession>
<evidence type="ECO:0000313" key="2">
    <source>
        <dbReference type="Proteomes" id="UP000190064"/>
    </source>
</evidence>
<dbReference type="STRING" id="966.BTA35_0203545"/>
<organism evidence="1 2">
    <name type="scientific">Oceanospirillum linum</name>
    <dbReference type="NCBI Taxonomy" id="966"/>
    <lineage>
        <taxon>Bacteria</taxon>
        <taxon>Pseudomonadati</taxon>
        <taxon>Pseudomonadota</taxon>
        <taxon>Gammaproteobacteria</taxon>
        <taxon>Oceanospirillales</taxon>
        <taxon>Oceanospirillaceae</taxon>
        <taxon>Oceanospirillum</taxon>
    </lineage>
</organism>
<sequence>MLFKYISPYRLDLYLKFGLVGQEGFCYVPSGGRGKILGYGEPVDVTGCYICFYKSQQEKKKIFF</sequence>
<dbReference type="AlphaFoldDB" id="A0A1T1HFE2"/>
<dbReference type="EMBL" id="MTSD02000001">
    <property type="protein sequence ID" value="OOV88579.1"/>
    <property type="molecule type" value="Genomic_DNA"/>
</dbReference>
<protein>
    <submittedName>
        <fullName evidence="1">Uncharacterized protein</fullName>
    </submittedName>
</protein>
<name>A0A1T1HFE2_OCELI</name>
<keyword evidence="2" id="KW-1185">Reference proteome</keyword>
<reference evidence="1" key="1">
    <citation type="submission" date="2017-02" db="EMBL/GenBank/DDBJ databases">
        <title>Draft Genome Sequence of the Salt Water Bacterium Oceanospirillum linum ATCC 11336.</title>
        <authorList>
            <person name="Trachtenberg A.M."/>
            <person name="Carney J.G."/>
            <person name="Linnane J.D."/>
            <person name="Rheaume B.A."/>
            <person name="Pitts N.L."/>
            <person name="Mykles D.L."/>
            <person name="Maclea K.S."/>
        </authorList>
    </citation>
    <scope>NUCLEOTIDE SEQUENCE [LARGE SCALE GENOMIC DNA]</scope>
    <source>
        <strain evidence="1">ATCC 11336</strain>
    </source>
</reference>
<proteinExistence type="predicted"/>
<evidence type="ECO:0000313" key="1">
    <source>
        <dbReference type="EMBL" id="OOV88579.1"/>
    </source>
</evidence>